<evidence type="ECO:0000313" key="2">
    <source>
        <dbReference type="EMBL" id="OGK23087.1"/>
    </source>
</evidence>
<protein>
    <recommendedName>
        <fullName evidence="1">DUF6799 domain-containing protein</fullName>
    </recommendedName>
</protein>
<accession>A0A1F7GVG9</accession>
<gene>
    <name evidence="2" type="ORF">A3C24_04745</name>
</gene>
<proteinExistence type="predicted"/>
<dbReference type="EMBL" id="MFZM01000026">
    <property type="protein sequence ID" value="OGK23087.1"/>
    <property type="molecule type" value="Genomic_DNA"/>
</dbReference>
<feature type="domain" description="DUF6799" evidence="1">
    <location>
        <begin position="377"/>
        <end position="440"/>
    </location>
</feature>
<dbReference type="Proteomes" id="UP000177159">
    <property type="component" value="Unassembled WGS sequence"/>
</dbReference>
<dbReference type="Pfam" id="PF20606">
    <property type="entry name" value="DUF6799"/>
    <property type="match status" value="1"/>
</dbReference>
<evidence type="ECO:0000259" key="1">
    <source>
        <dbReference type="Pfam" id="PF20606"/>
    </source>
</evidence>
<dbReference type="AlphaFoldDB" id="A0A1F7GVG9"/>
<comment type="caution">
    <text evidence="2">The sequence shown here is derived from an EMBL/GenBank/DDBJ whole genome shotgun (WGS) entry which is preliminary data.</text>
</comment>
<reference evidence="2 3" key="1">
    <citation type="journal article" date="2016" name="Nat. Commun.">
        <title>Thousands of microbial genomes shed light on interconnected biogeochemical processes in an aquifer system.</title>
        <authorList>
            <person name="Anantharaman K."/>
            <person name="Brown C.T."/>
            <person name="Hug L.A."/>
            <person name="Sharon I."/>
            <person name="Castelle C.J."/>
            <person name="Probst A.J."/>
            <person name="Thomas B.C."/>
            <person name="Singh A."/>
            <person name="Wilkins M.J."/>
            <person name="Karaoz U."/>
            <person name="Brodie E.L."/>
            <person name="Williams K.H."/>
            <person name="Hubbard S.S."/>
            <person name="Banfield J.F."/>
        </authorList>
    </citation>
    <scope>NUCLEOTIDE SEQUENCE [LARGE SCALE GENOMIC DNA]</scope>
</reference>
<evidence type="ECO:0000313" key="3">
    <source>
        <dbReference type="Proteomes" id="UP000177159"/>
    </source>
</evidence>
<sequence length="949" mass="108055">MERELSQIPRIQIASSHQHVLTREGPPMRLLVDVVRGYFIAKRPIEELEEILEETGPDGQRLVNPSEISFTELAFLRKSDQSKASAGKLIPIGGKIEDRTPTEAALFELGQETSLTIVGFLKPEELDYEEEPNTNSSYAYDIPDYDEARRVYSVIAEVDRTKGRFPDIIDPLEDKAEGVEFIALDEAVAMIRGHIPSDLVDHCVIGAVENIGIDPTNSSLRDEILDDVCARLEERERRLKEKIVTRINTERVWQHGKKAKRINNIDEAETPEILTIYQDIIREDLFHDYRQLEKETLAGINGYTIERGKVYVIGGNRISRSNVLEEVDVLDDGSIISSDGTLVSPIRDVVILHPHQCVSQEGKVFANLEEMKRQEADGYLMKADGTLVVVTKGETAVKTEIDEDEKLQPWGGTIAPDGTITTPAGHTFRLQEGQVVTNDGIVLDREILRNGLGYLYGKDIFYFAYAFANEDLARNSSLHIRTTKGILHALNFLKRTLRSGIAETKDITQLTLRGESYTGIPLEKGGITASRLAINLLQDFYREAYNEDVRRFEDRLTAHIDEAFMRKFELTPQQYETARRLMLGVLNDMVDRAHSARAEYVGDVHLHRLMPLISNANTAKLMMLALGIMPHRDHEVSPEMNKLIRFEASKTIATLLHSCAIVKRYCEIVNPDSRILFDDAITEIFGAPVDVDNRRRVRLLHHDTPVGLVAIDRVDDKGFEPFERKALETYPTLIRDGIRYVFVNIPEGEDASKKFSSTSVNAEISRSQNLIRYLIGDDVPGALEESESYVVTEGRLREVIPEEYTIEIVDRRNTYHFLRTILSFDSREAQEDYIRNISSGKRTGSKGHLWPREKFKILISRQKDDGTIERHEGEFTFVPVLNFSQDAPEGVIDQEEKMEDNARYYWVRLFGSLTHNGQRLIAFPSVYELLYPWPFYEQSARKKPKEKTA</sequence>
<dbReference type="InterPro" id="IPR046478">
    <property type="entry name" value="DUF6799"/>
</dbReference>
<organism evidence="2 3">
    <name type="scientific">Candidatus Roizmanbacteria bacterium RIFCSPHIGHO2_02_FULL_37_24</name>
    <dbReference type="NCBI Taxonomy" id="1802037"/>
    <lineage>
        <taxon>Bacteria</taxon>
        <taxon>Candidatus Roizmaniibacteriota</taxon>
    </lineage>
</organism>
<name>A0A1F7GVG9_9BACT</name>